<keyword evidence="2" id="KW-1185">Reference proteome</keyword>
<proteinExistence type="predicted"/>
<sequence>MILNRKNLLWEGSRMFLPEHREQLKEQRDASSKQSLPMWDEDYIQEMNFLIQEAIHCGFPIRVTYFEQGKQRTFYGFIHQVYPHELALLLVNGREKRRIHFSTLMQLERWENDEHEQTD</sequence>
<reference evidence="1 2" key="1">
    <citation type="submission" date="2016-11" db="EMBL/GenBank/DDBJ databases">
        <authorList>
            <person name="Jaros S."/>
            <person name="Januszkiewicz K."/>
            <person name="Wedrychowicz H."/>
        </authorList>
    </citation>
    <scope>NUCLEOTIDE SEQUENCE [LARGE SCALE GENOMIC DNA]</scope>
    <source>
        <strain evidence="1 2">DSM 44666</strain>
    </source>
</reference>
<dbReference type="Pfam" id="PF08863">
    <property type="entry name" value="YolD"/>
    <property type="match status" value="1"/>
</dbReference>
<dbReference type="PANTHER" id="PTHR40051:SF1">
    <property type="entry name" value="YOLD-LIKE FAMILY PROTEIN"/>
    <property type="match status" value="1"/>
</dbReference>
<protein>
    <submittedName>
        <fullName evidence="1">YolD-like protein</fullName>
    </submittedName>
</protein>
<dbReference type="PANTHER" id="PTHR40051">
    <property type="entry name" value="IG HYPOTHETICAL 15966"/>
    <property type="match status" value="1"/>
</dbReference>
<evidence type="ECO:0000313" key="2">
    <source>
        <dbReference type="Proteomes" id="UP000184476"/>
    </source>
</evidence>
<dbReference type="InterPro" id="IPR014962">
    <property type="entry name" value="YolD"/>
</dbReference>
<organism evidence="1 2">
    <name type="scientific">Seinonella peptonophila</name>
    <dbReference type="NCBI Taxonomy" id="112248"/>
    <lineage>
        <taxon>Bacteria</taxon>
        <taxon>Bacillati</taxon>
        <taxon>Bacillota</taxon>
        <taxon>Bacilli</taxon>
        <taxon>Bacillales</taxon>
        <taxon>Thermoactinomycetaceae</taxon>
        <taxon>Seinonella</taxon>
    </lineage>
</organism>
<name>A0A1M4VQB7_9BACL</name>
<accession>A0A1M4VQB7</accession>
<dbReference type="RefSeq" id="WP_073154037.1">
    <property type="nucleotide sequence ID" value="NZ_FQVL01000002.1"/>
</dbReference>
<dbReference type="EMBL" id="FQVL01000002">
    <property type="protein sequence ID" value="SHE71050.1"/>
    <property type="molecule type" value="Genomic_DNA"/>
</dbReference>
<gene>
    <name evidence="1" type="ORF">SAMN05444392_102471</name>
</gene>
<evidence type="ECO:0000313" key="1">
    <source>
        <dbReference type="EMBL" id="SHE71050.1"/>
    </source>
</evidence>
<dbReference type="STRING" id="112248.SAMN05444392_102471"/>
<dbReference type="AlphaFoldDB" id="A0A1M4VQB7"/>
<dbReference type="Proteomes" id="UP000184476">
    <property type="component" value="Unassembled WGS sequence"/>
</dbReference>
<dbReference type="OrthoDB" id="2376882at2"/>